<name>A0A9P4P3L4_9PLEO</name>
<evidence type="ECO:0000256" key="1">
    <source>
        <dbReference type="SAM" id="MobiDB-lite"/>
    </source>
</evidence>
<keyword evidence="4" id="KW-1185">Reference proteome</keyword>
<accession>A0A9P4P3L4</accession>
<feature type="compositionally biased region" description="Acidic residues" evidence="1">
    <location>
        <begin position="23"/>
        <end position="32"/>
    </location>
</feature>
<feature type="compositionally biased region" description="Basic and acidic residues" evidence="1">
    <location>
        <begin position="46"/>
        <end position="57"/>
    </location>
</feature>
<sequence length="418" mass="43878">MSASASGGDRRVLRDRKRISYAEPEDFDEEEVTYVPVHSRMTSPESVKDDSPEKASPEPEGAANPPAQRLAVETSTRSPTQHLAAEVAANPQAHRLAVETSARSPVQRFAAEVAANPPTQRLAVEASASSLAVGASPHSPAQHLAAEAAAGAVPTALGDAARHGPSNGAGSHVAHRVPGAAAITAPAPAARHEGSNGAGSHDVAHRIPGAAAITALAPAAMTLAPAINSDPVLPSSRARLITGRKRTDNSRPASLEPPEKKQKLSIEPPEKKQSMQDLRERARERAANMQDLGLELADGNGPNEMVVDNPVQLPHGQPEQNNDGDIPTQEHDDDIQVQQRNIADENGQGRMQAPGARAWALARTLSGRTGQVVRDTVSVLNETTLIANDAHNAIGDMVVFGVTGAAISMFWAFFPHAK</sequence>
<evidence type="ECO:0000313" key="4">
    <source>
        <dbReference type="Proteomes" id="UP000799764"/>
    </source>
</evidence>
<proteinExistence type="predicted"/>
<evidence type="ECO:0000256" key="2">
    <source>
        <dbReference type="SAM" id="Phobius"/>
    </source>
</evidence>
<dbReference type="EMBL" id="MU001515">
    <property type="protein sequence ID" value="KAF2437695.1"/>
    <property type="molecule type" value="Genomic_DNA"/>
</dbReference>
<feature type="region of interest" description="Disordered" evidence="1">
    <location>
        <begin position="227"/>
        <end position="330"/>
    </location>
</feature>
<dbReference type="Proteomes" id="UP000799764">
    <property type="component" value="Unassembled WGS sequence"/>
</dbReference>
<organism evidence="3 4">
    <name type="scientific">Karstenula rhodostoma CBS 690.94</name>
    <dbReference type="NCBI Taxonomy" id="1392251"/>
    <lineage>
        <taxon>Eukaryota</taxon>
        <taxon>Fungi</taxon>
        <taxon>Dikarya</taxon>
        <taxon>Ascomycota</taxon>
        <taxon>Pezizomycotina</taxon>
        <taxon>Dothideomycetes</taxon>
        <taxon>Pleosporomycetidae</taxon>
        <taxon>Pleosporales</taxon>
        <taxon>Massarineae</taxon>
        <taxon>Didymosphaeriaceae</taxon>
        <taxon>Karstenula</taxon>
    </lineage>
</organism>
<feature type="compositionally biased region" description="Basic and acidic residues" evidence="1">
    <location>
        <begin position="257"/>
        <end position="286"/>
    </location>
</feature>
<gene>
    <name evidence="3" type="ORF">P171DRAFT_477996</name>
</gene>
<comment type="caution">
    <text evidence="3">The sequence shown here is derived from an EMBL/GenBank/DDBJ whole genome shotgun (WGS) entry which is preliminary data.</text>
</comment>
<keyword evidence="2" id="KW-1133">Transmembrane helix</keyword>
<keyword evidence="2" id="KW-0812">Transmembrane</keyword>
<protein>
    <submittedName>
        <fullName evidence="3">Uncharacterized protein</fullName>
    </submittedName>
</protein>
<keyword evidence="2" id="KW-0472">Membrane</keyword>
<feature type="transmembrane region" description="Helical" evidence="2">
    <location>
        <begin position="393"/>
        <end position="414"/>
    </location>
</feature>
<feature type="region of interest" description="Disordered" evidence="1">
    <location>
        <begin position="1"/>
        <end position="82"/>
    </location>
</feature>
<dbReference type="AlphaFoldDB" id="A0A9P4P3L4"/>
<reference evidence="3" key="1">
    <citation type="journal article" date="2020" name="Stud. Mycol.">
        <title>101 Dothideomycetes genomes: a test case for predicting lifestyles and emergence of pathogens.</title>
        <authorList>
            <person name="Haridas S."/>
            <person name="Albert R."/>
            <person name="Binder M."/>
            <person name="Bloem J."/>
            <person name="Labutti K."/>
            <person name="Salamov A."/>
            <person name="Andreopoulos B."/>
            <person name="Baker S."/>
            <person name="Barry K."/>
            <person name="Bills G."/>
            <person name="Bluhm B."/>
            <person name="Cannon C."/>
            <person name="Castanera R."/>
            <person name="Culley D."/>
            <person name="Daum C."/>
            <person name="Ezra D."/>
            <person name="Gonzalez J."/>
            <person name="Henrissat B."/>
            <person name="Kuo A."/>
            <person name="Liang C."/>
            <person name="Lipzen A."/>
            <person name="Lutzoni F."/>
            <person name="Magnuson J."/>
            <person name="Mondo S."/>
            <person name="Nolan M."/>
            <person name="Ohm R."/>
            <person name="Pangilinan J."/>
            <person name="Park H.-J."/>
            <person name="Ramirez L."/>
            <person name="Alfaro M."/>
            <person name="Sun H."/>
            <person name="Tritt A."/>
            <person name="Yoshinaga Y."/>
            <person name="Zwiers L.-H."/>
            <person name="Turgeon B."/>
            <person name="Goodwin S."/>
            <person name="Spatafora J."/>
            <person name="Crous P."/>
            <person name="Grigoriev I."/>
        </authorList>
    </citation>
    <scope>NUCLEOTIDE SEQUENCE</scope>
    <source>
        <strain evidence="3">CBS 690.94</strain>
    </source>
</reference>
<evidence type="ECO:0000313" key="3">
    <source>
        <dbReference type="EMBL" id="KAF2437695.1"/>
    </source>
</evidence>